<sequence length="91" mass="9946">MASCSSAATWRSKYRRVVILPAALALATTELELRACVLPRPDPSAAILLFYCMFLHMRRGHRARGTGAQRCNTALKLLLESTVITSLTAAL</sequence>
<accession>A0AAD6U3Z1</accession>
<dbReference type="Proteomes" id="UP001222325">
    <property type="component" value="Unassembled WGS sequence"/>
</dbReference>
<evidence type="ECO:0000313" key="2">
    <source>
        <dbReference type="Proteomes" id="UP001222325"/>
    </source>
</evidence>
<dbReference type="EMBL" id="JARJCN010000030">
    <property type="protein sequence ID" value="KAJ7086879.1"/>
    <property type="molecule type" value="Genomic_DNA"/>
</dbReference>
<comment type="caution">
    <text evidence="1">The sequence shown here is derived from an EMBL/GenBank/DDBJ whole genome shotgun (WGS) entry which is preliminary data.</text>
</comment>
<dbReference type="AlphaFoldDB" id="A0AAD6U3Z1"/>
<evidence type="ECO:0000313" key="1">
    <source>
        <dbReference type="EMBL" id="KAJ7086879.1"/>
    </source>
</evidence>
<reference evidence="1" key="1">
    <citation type="submission" date="2023-03" db="EMBL/GenBank/DDBJ databases">
        <title>Massive genome expansion in bonnet fungi (Mycena s.s.) driven by repeated elements and novel gene families across ecological guilds.</title>
        <authorList>
            <consortium name="Lawrence Berkeley National Laboratory"/>
            <person name="Harder C.B."/>
            <person name="Miyauchi S."/>
            <person name="Viragh M."/>
            <person name="Kuo A."/>
            <person name="Thoen E."/>
            <person name="Andreopoulos B."/>
            <person name="Lu D."/>
            <person name="Skrede I."/>
            <person name="Drula E."/>
            <person name="Henrissat B."/>
            <person name="Morin E."/>
            <person name="Kohler A."/>
            <person name="Barry K."/>
            <person name="LaButti K."/>
            <person name="Morin E."/>
            <person name="Salamov A."/>
            <person name="Lipzen A."/>
            <person name="Mereny Z."/>
            <person name="Hegedus B."/>
            <person name="Baldrian P."/>
            <person name="Stursova M."/>
            <person name="Weitz H."/>
            <person name="Taylor A."/>
            <person name="Grigoriev I.V."/>
            <person name="Nagy L.G."/>
            <person name="Martin F."/>
            <person name="Kauserud H."/>
        </authorList>
    </citation>
    <scope>NUCLEOTIDE SEQUENCE</scope>
    <source>
        <strain evidence="1">CBHHK173m</strain>
    </source>
</reference>
<proteinExistence type="predicted"/>
<gene>
    <name evidence="1" type="ORF">B0H15DRAFT_1022983</name>
</gene>
<protein>
    <submittedName>
        <fullName evidence="1">Uncharacterized protein</fullName>
    </submittedName>
</protein>
<keyword evidence="2" id="KW-1185">Reference proteome</keyword>
<organism evidence="1 2">
    <name type="scientific">Mycena belliarum</name>
    <dbReference type="NCBI Taxonomy" id="1033014"/>
    <lineage>
        <taxon>Eukaryota</taxon>
        <taxon>Fungi</taxon>
        <taxon>Dikarya</taxon>
        <taxon>Basidiomycota</taxon>
        <taxon>Agaricomycotina</taxon>
        <taxon>Agaricomycetes</taxon>
        <taxon>Agaricomycetidae</taxon>
        <taxon>Agaricales</taxon>
        <taxon>Marasmiineae</taxon>
        <taxon>Mycenaceae</taxon>
        <taxon>Mycena</taxon>
    </lineage>
</organism>
<name>A0AAD6U3Z1_9AGAR</name>